<sequence length="146" mass="17106">MMDVLEQWKSWIIQANRAFAYDQFELACNCYQQALTLLAEHWPEAGRHGPTAGELDSESLIVCLSISVQNLAETYARQGRRRRCRGLLKRTLRQFSQWQQRQPLPMEVDAALLRERSRLWRELCRLEQIPASPGHYSIECHTARLH</sequence>
<evidence type="ECO:0008006" key="3">
    <source>
        <dbReference type="Google" id="ProtNLM"/>
    </source>
</evidence>
<organism evidence="1 2">
    <name type="scientific">Zobellella iuensis</name>
    <dbReference type="NCBI Taxonomy" id="2803811"/>
    <lineage>
        <taxon>Bacteria</taxon>
        <taxon>Pseudomonadati</taxon>
        <taxon>Pseudomonadota</taxon>
        <taxon>Gammaproteobacteria</taxon>
        <taxon>Aeromonadales</taxon>
        <taxon>Aeromonadaceae</taxon>
        <taxon>Zobellella</taxon>
    </lineage>
</organism>
<keyword evidence="2" id="KW-1185">Reference proteome</keyword>
<dbReference type="SUPFAM" id="SSF48452">
    <property type="entry name" value="TPR-like"/>
    <property type="match status" value="1"/>
</dbReference>
<reference evidence="2" key="1">
    <citation type="submission" date="2021-01" db="EMBL/GenBank/DDBJ databases">
        <title>Genome public.</title>
        <authorList>
            <person name="Liu C."/>
            <person name="Sun Q."/>
        </authorList>
    </citation>
    <scope>NUCLEOTIDE SEQUENCE [LARGE SCALE GENOMIC DNA]</scope>
    <source>
        <strain evidence="2">CGMCC 1.18722</strain>
    </source>
</reference>
<dbReference type="Gene3D" id="1.25.40.10">
    <property type="entry name" value="Tetratricopeptide repeat domain"/>
    <property type="match status" value="1"/>
</dbReference>
<proteinExistence type="predicted"/>
<protein>
    <recommendedName>
        <fullName evidence="3">Tetratricopeptide repeat protein</fullName>
    </recommendedName>
</protein>
<gene>
    <name evidence="1" type="ORF">JKV55_04395</name>
</gene>
<dbReference type="Proteomes" id="UP000638570">
    <property type="component" value="Unassembled WGS sequence"/>
</dbReference>
<name>A0ABS1QPZ6_9GAMM</name>
<comment type="caution">
    <text evidence="1">The sequence shown here is derived from an EMBL/GenBank/DDBJ whole genome shotgun (WGS) entry which is preliminary data.</text>
</comment>
<dbReference type="RefSeq" id="WP_202082566.1">
    <property type="nucleotide sequence ID" value="NZ_JAERTZ010000012.1"/>
</dbReference>
<evidence type="ECO:0000313" key="1">
    <source>
        <dbReference type="EMBL" id="MBL1376577.1"/>
    </source>
</evidence>
<dbReference type="EMBL" id="JAERTZ010000012">
    <property type="protein sequence ID" value="MBL1376577.1"/>
    <property type="molecule type" value="Genomic_DNA"/>
</dbReference>
<accession>A0ABS1QPZ6</accession>
<evidence type="ECO:0000313" key="2">
    <source>
        <dbReference type="Proteomes" id="UP000638570"/>
    </source>
</evidence>
<dbReference type="InterPro" id="IPR011990">
    <property type="entry name" value="TPR-like_helical_dom_sf"/>
</dbReference>